<dbReference type="PANTHER" id="PTHR19328:SF13">
    <property type="entry name" value="HIPL1 PROTEIN"/>
    <property type="match status" value="1"/>
</dbReference>
<dbReference type="EMBL" id="CP001824">
    <property type="protein sequence ID" value="ACZ40041.1"/>
    <property type="molecule type" value="Genomic_DNA"/>
</dbReference>
<dbReference type="Gene3D" id="2.120.10.30">
    <property type="entry name" value="TolB, C-terminal domain"/>
    <property type="match status" value="1"/>
</dbReference>
<keyword evidence="4" id="KW-0560">Oxidoreductase</keyword>
<accession>D1C898</accession>
<feature type="compositionally biased region" description="Low complexity" evidence="1">
    <location>
        <begin position="68"/>
        <end position="85"/>
    </location>
</feature>
<dbReference type="InterPro" id="IPR012938">
    <property type="entry name" value="Glc/Sorbosone_DH"/>
</dbReference>
<feature type="domain" description="Glucose/Sorbosone dehydrogenase" evidence="3">
    <location>
        <begin position="99"/>
        <end position="407"/>
    </location>
</feature>
<protein>
    <submittedName>
        <fullName evidence="4">Quinoprotein glucose dehydrogenase</fullName>
        <ecNumber evidence="4">1.1.5.2</ecNumber>
    </submittedName>
</protein>
<evidence type="ECO:0000256" key="2">
    <source>
        <dbReference type="SAM" id="SignalP"/>
    </source>
</evidence>
<keyword evidence="2" id="KW-0732">Signal</keyword>
<feature type="region of interest" description="Disordered" evidence="1">
    <location>
        <begin position="289"/>
        <end position="309"/>
    </location>
</feature>
<keyword evidence="5" id="KW-1185">Reference proteome</keyword>
<dbReference type="InterPro" id="IPR011042">
    <property type="entry name" value="6-blade_b-propeller_TolB-like"/>
</dbReference>
<dbReference type="InParanoid" id="D1C898"/>
<organism evidence="4 5">
    <name type="scientific">Sphaerobacter thermophilus (strain ATCC 49802 / DSM 20745 / KCCM 41009 / NCIMB 13125 / S 6022)</name>
    <dbReference type="NCBI Taxonomy" id="479434"/>
    <lineage>
        <taxon>Bacteria</taxon>
        <taxon>Pseudomonadati</taxon>
        <taxon>Thermomicrobiota</taxon>
        <taxon>Thermomicrobia</taxon>
        <taxon>Sphaerobacterales</taxon>
        <taxon>Sphaerobacterineae</taxon>
        <taxon>Sphaerobacteraceae</taxon>
        <taxon>Sphaerobacter</taxon>
    </lineage>
</organism>
<dbReference type="eggNOG" id="COG2133">
    <property type="taxonomic scope" value="Bacteria"/>
</dbReference>
<dbReference type="KEGG" id="sti:Sthe_2627"/>
<dbReference type="STRING" id="479434.Sthe_2627"/>
<dbReference type="EC" id="1.1.5.2" evidence="4"/>
<reference evidence="4 5" key="2">
    <citation type="journal article" date="2010" name="Stand. Genomic Sci.">
        <title>Complete genome sequence of Desulfohalobium retbaense type strain (HR(100)).</title>
        <authorList>
            <person name="Spring S."/>
            <person name="Nolan M."/>
            <person name="Lapidus A."/>
            <person name="Glavina Del Rio T."/>
            <person name="Copeland A."/>
            <person name="Tice H."/>
            <person name="Cheng J.F."/>
            <person name="Lucas S."/>
            <person name="Land M."/>
            <person name="Chen F."/>
            <person name="Bruce D."/>
            <person name="Goodwin L."/>
            <person name="Pitluck S."/>
            <person name="Ivanova N."/>
            <person name="Mavromatis K."/>
            <person name="Mikhailova N."/>
            <person name="Pati A."/>
            <person name="Chen A."/>
            <person name="Palaniappan K."/>
            <person name="Hauser L."/>
            <person name="Chang Y.J."/>
            <person name="Jeffries C.D."/>
            <person name="Munk C."/>
            <person name="Kiss H."/>
            <person name="Chain P."/>
            <person name="Han C."/>
            <person name="Brettin T."/>
            <person name="Detter J.C."/>
            <person name="Schuler E."/>
            <person name="Goker M."/>
            <person name="Rohde M."/>
            <person name="Bristow J."/>
            <person name="Eisen J.A."/>
            <person name="Markowitz V."/>
            <person name="Hugenholtz P."/>
            <person name="Kyrpides N.C."/>
            <person name="Klenk H.P."/>
        </authorList>
    </citation>
    <scope>NUCLEOTIDE SEQUENCE [LARGE SCALE GENOMIC DNA]</scope>
    <source>
        <strain evidence="5">ATCC 49802 / DSM 20745 / S 6022</strain>
    </source>
</reference>
<evidence type="ECO:0000259" key="3">
    <source>
        <dbReference type="Pfam" id="PF07995"/>
    </source>
</evidence>
<evidence type="ECO:0000313" key="5">
    <source>
        <dbReference type="Proteomes" id="UP000002027"/>
    </source>
</evidence>
<dbReference type="Proteomes" id="UP000002027">
    <property type="component" value="Chromosome 2"/>
</dbReference>
<dbReference type="RefSeq" id="WP_012873079.1">
    <property type="nucleotide sequence ID" value="NC_013524.1"/>
</dbReference>
<dbReference type="PROSITE" id="PS51257">
    <property type="entry name" value="PROKAR_LIPOPROTEIN"/>
    <property type="match status" value="1"/>
</dbReference>
<sequence length="424" mass="44846">MSQTRFRHARPGLSRLAATALLLTLMLATACGSSSATATATTGAEASVPTATDAPADPTPTTPPTPEATPTATAAATPEPTAAPTGPVAWTVETFVSGLEIPWEMRFLPDGRIFVTERPGRVRVIENGQLRPEPVATIPDVAPVGEGGLLGMALHPDFANNHWIYFYYTYQSGGGVANKVVRYTETNNTLVDPVVILDGIPGAQIHDAGRLGFGPDGKLYITTGDAAQPELAQDTNSLAGKILRLNDDGSVPPDNPFPGSPVYSYGHRNPEGLAWEPGTNALYATEHGPSAHDEVNQIQPGANYGWPIMQGNEGPNNGYTLPVIESGTDTWAPSGATFVQGNTFPQWTGSLLFGSLRGTTLWRLDIPGGGSPPNLEAIISGDYGRLRNVVEGPDGYIYILTSNRDGRGDPASDDDRILRIVPQQ</sequence>
<dbReference type="InterPro" id="IPR011041">
    <property type="entry name" value="Quinoprot_gluc/sorb_DH_b-prop"/>
</dbReference>
<feature type="chain" id="PRO_5003021945" evidence="2">
    <location>
        <begin position="31"/>
        <end position="424"/>
    </location>
</feature>
<feature type="region of interest" description="Disordered" evidence="1">
    <location>
        <begin position="42"/>
        <end position="87"/>
    </location>
</feature>
<feature type="signal peptide" evidence="2">
    <location>
        <begin position="1"/>
        <end position="30"/>
    </location>
</feature>
<evidence type="ECO:0000256" key="1">
    <source>
        <dbReference type="SAM" id="MobiDB-lite"/>
    </source>
</evidence>
<dbReference type="SUPFAM" id="SSF50952">
    <property type="entry name" value="Soluble quinoprotein glucose dehydrogenase"/>
    <property type="match status" value="1"/>
</dbReference>
<dbReference type="Pfam" id="PF07995">
    <property type="entry name" value="GSDH"/>
    <property type="match status" value="1"/>
</dbReference>
<dbReference type="PANTHER" id="PTHR19328">
    <property type="entry name" value="HEDGEHOG-INTERACTING PROTEIN"/>
    <property type="match status" value="1"/>
</dbReference>
<reference evidence="5" key="1">
    <citation type="submission" date="2009-11" db="EMBL/GenBank/DDBJ databases">
        <title>The complete chromosome 2 of Sphaerobacter thermophilus DSM 20745.</title>
        <authorList>
            <person name="Lucas S."/>
            <person name="Copeland A."/>
            <person name="Lapidus A."/>
            <person name="Glavina del Rio T."/>
            <person name="Dalin E."/>
            <person name="Tice H."/>
            <person name="Bruce D."/>
            <person name="Goodwin L."/>
            <person name="Pitluck S."/>
            <person name="Kyrpides N."/>
            <person name="Mavromatis K."/>
            <person name="Ivanova N."/>
            <person name="Mikhailova N."/>
            <person name="LaButti K.M."/>
            <person name="Clum A."/>
            <person name="Sun H.I."/>
            <person name="Brettin T."/>
            <person name="Detter J.C."/>
            <person name="Han C."/>
            <person name="Larimer F."/>
            <person name="Land M."/>
            <person name="Hauser L."/>
            <person name="Markowitz V."/>
            <person name="Cheng J.F."/>
            <person name="Hugenholtz P."/>
            <person name="Woyke T."/>
            <person name="Wu D."/>
            <person name="Steenblock K."/>
            <person name="Schneider S."/>
            <person name="Pukall R."/>
            <person name="Goeker M."/>
            <person name="Klenk H.P."/>
            <person name="Eisen J.A."/>
        </authorList>
    </citation>
    <scope>NUCLEOTIDE SEQUENCE [LARGE SCALE GENOMIC DNA]</scope>
    <source>
        <strain evidence="5">ATCC 49802 / DSM 20745 / S 6022</strain>
    </source>
</reference>
<gene>
    <name evidence="4" type="ordered locus">Sthe_2627</name>
</gene>
<feature type="compositionally biased region" description="Pro residues" evidence="1">
    <location>
        <begin position="57"/>
        <end position="67"/>
    </location>
</feature>
<dbReference type="AlphaFoldDB" id="D1C898"/>
<proteinExistence type="predicted"/>
<dbReference type="GO" id="GO:0008876">
    <property type="term" value="F:quinoprotein glucose dehydrogenase activity"/>
    <property type="evidence" value="ECO:0007669"/>
    <property type="project" value="UniProtKB-EC"/>
</dbReference>
<dbReference type="HOGENOM" id="CLU_012253_0_0_0"/>
<evidence type="ECO:0000313" key="4">
    <source>
        <dbReference type="EMBL" id="ACZ40041.1"/>
    </source>
</evidence>
<name>D1C898_SPHTD</name>
<feature type="compositionally biased region" description="Low complexity" evidence="1">
    <location>
        <begin position="42"/>
        <end position="56"/>
    </location>
</feature>